<dbReference type="InterPro" id="IPR025110">
    <property type="entry name" value="AMP-bd_C"/>
</dbReference>
<dbReference type="InterPro" id="IPR050237">
    <property type="entry name" value="ATP-dep_AMP-bd_enzyme"/>
</dbReference>
<evidence type="ECO:0000313" key="4">
    <source>
        <dbReference type="Proteomes" id="UP000294980"/>
    </source>
</evidence>
<dbReference type="EMBL" id="SLWX01000009">
    <property type="protein sequence ID" value="TCO75370.1"/>
    <property type="molecule type" value="Genomic_DNA"/>
</dbReference>
<gene>
    <name evidence="3" type="ORF">EV688_10994</name>
</gene>
<accession>A0A4V2SBG6</accession>
<dbReference type="Gene3D" id="3.30.300.30">
    <property type="match status" value="1"/>
</dbReference>
<dbReference type="InterPro" id="IPR000873">
    <property type="entry name" value="AMP-dep_synth/lig_dom"/>
</dbReference>
<evidence type="ECO:0000259" key="2">
    <source>
        <dbReference type="Pfam" id="PF13193"/>
    </source>
</evidence>
<keyword evidence="4" id="KW-1185">Reference proteome</keyword>
<name>A0A4V2SBG6_9GAMM</name>
<reference evidence="3 4" key="1">
    <citation type="submission" date="2019-03" db="EMBL/GenBank/DDBJ databases">
        <title>Genomic Encyclopedia of Type Strains, Phase IV (KMG-IV): sequencing the most valuable type-strain genomes for metagenomic binning, comparative biology and taxonomic classification.</title>
        <authorList>
            <person name="Goeker M."/>
        </authorList>
    </citation>
    <scope>NUCLEOTIDE SEQUENCE [LARGE SCALE GENOMIC DNA]</scope>
    <source>
        <strain evidence="3 4">DSM 23344</strain>
    </source>
</reference>
<dbReference type="PROSITE" id="PS00455">
    <property type="entry name" value="AMP_BINDING"/>
    <property type="match status" value="1"/>
</dbReference>
<dbReference type="OrthoDB" id="9803968at2"/>
<keyword evidence="3" id="KW-0436">Ligase</keyword>
<dbReference type="Pfam" id="PF00501">
    <property type="entry name" value="AMP-binding"/>
    <property type="match status" value="1"/>
</dbReference>
<evidence type="ECO:0000259" key="1">
    <source>
        <dbReference type="Pfam" id="PF00501"/>
    </source>
</evidence>
<feature type="domain" description="AMP-dependent synthetase/ligase" evidence="1">
    <location>
        <begin position="24"/>
        <end position="382"/>
    </location>
</feature>
<dbReference type="PANTHER" id="PTHR43767">
    <property type="entry name" value="LONG-CHAIN-FATTY-ACID--COA LIGASE"/>
    <property type="match status" value="1"/>
</dbReference>
<dbReference type="InterPro" id="IPR020845">
    <property type="entry name" value="AMP-binding_CS"/>
</dbReference>
<dbReference type="AlphaFoldDB" id="A0A4V2SBG6"/>
<organism evidence="3 4">
    <name type="scientific">Chromatocurvus halotolerans</name>
    <dbReference type="NCBI Taxonomy" id="1132028"/>
    <lineage>
        <taxon>Bacteria</taxon>
        <taxon>Pseudomonadati</taxon>
        <taxon>Pseudomonadota</taxon>
        <taxon>Gammaproteobacteria</taxon>
        <taxon>Cellvibrionales</taxon>
        <taxon>Halieaceae</taxon>
        <taxon>Chromatocurvus</taxon>
    </lineage>
</organism>
<proteinExistence type="predicted"/>
<sequence>MTVFPSEAPLLPEILALHGKWRGSRDAVICGDERLDWRAFCAANHRFAHGLAARGIHPGDRVGVVMSNGLPMVQALFGTLAAGAVSVPLNLSVSDDAMLAMLEDAGVRALVVTPDQRRRVDALRDRLPASLVLLLCSDNDGAYAWADGGADGWERLSALCEGQPAHLPAIALDPEAPLNIIYSSGTTGLPKGILHTHRGRRDWAYDLAIALRYHGAARTLLTIGLYSNISWVAMLCTVLAGGTLVVHERFDAEGFLDSVQDLGITHTAMVPIQFQRVVAAQRERPRDLSSMQGMMSCGSPLHETLKQAIFAEFPCGIIELYGLTEGIITTLDPEDAEGRWQSVGRPLIGTDIAIIDDNDEHCAPGTAGEIVSRGRITMPGYWQRDAANADACYRDGDGRVWLRSGDIGYVDAEGFLYIVDRKKDMILSGGQNIYPQDIEAELYTHPGVDDVAVIGVPSRRWGETPLALVVAAQSLVPAELLDWANQRLGRQQRLADLLLVDELPRNPNGKILKRELRQQYGERVYE</sequence>
<dbReference type="GO" id="GO:0016878">
    <property type="term" value="F:acid-thiol ligase activity"/>
    <property type="evidence" value="ECO:0007669"/>
    <property type="project" value="UniProtKB-ARBA"/>
</dbReference>
<protein>
    <submittedName>
        <fullName evidence="3">Acyl-CoA synthetase (AMP-forming)/AMP-acid ligase II</fullName>
    </submittedName>
</protein>
<dbReference type="RefSeq" id="WP_117318242.1">
    <property type="nucleotide sequence ID" value="NZ_QQSW01000011.1"/>
</dbReference>
<dbReference type="PANTHER" id="PTHR43767:SF1">
    <property type="entry name" value="NONRIBOSOMAL PEPTIDE SYNTHASE PES1 (EUROFUNG)-RELATED"/>
    <property type="match status" value="1"/>
</dbReference>
<dbReference type="SUPFAM" id="SSF56801">
    <property type="entry name" value="Acetyl-CoA synthetase-like"/>
    <property type="match status" value="1"/>
</dbReference>
<feature type="domain" description="AMP-binding enzyme C-terminal" evidence="2">
    <location>
        <begin position="438"/>
        <end position="510"/>
    </location>
</feature>
<dbReference type="InterPro" id="IPR042099">
    <property type="entry name" value="ANL_N_sf"/>
</dbReference>
<dbReference type="Pfam" id="PF13193">
    <property type="entry name" value="AMP-binding_C"/>
    <property type="match status" value="1"/>
</dbReference>
<dbReference type="InterPro" id="IPR045851">
    <property type="entry name" value="AMP-bd_C_sf"/>
</dbReference>
<comment type="caution">
    <text evidence="3">The sequence shown here is derived from an EMBL/GenBank/DDBJ whole genome shotgun (WGS) entry which is preliminary data.</text>
</comment>
<dbReference type="Proteomes" id="UP000294980">
    <property type="component" value="Unassembled WGS sequence"/>
</dbReference>
<dbReference type="Gene3D" id="3.40.50.12780">
    <property type="entry name" value="N-terminal domain of ligase-like"/>
    <property type="match status" value="1"/>
</dbReference>
<evidence type="ECO:0000313" key="3">
    <source>
        <dbReference type="EMBL" id="TCO75370.1"/>
    </source>
</evidence>